<feature type="domain" description="PAS" evidence="9">
    <location>
        <begin position="18"/>
        <end position="71"/>
    </location>
</feature>
<evidence type="ECO:0000256" key="7">
    <source>
        <dbReference type="SAM" id="Coils"/>
    </source>
</evidence>
<keyword evidence="3" id="KW-0597">Phosphoprotein</keyword>
<dbReference type="Gene3D" id="1.10.287.130">
    <property type="match status" value="1"/>
</dbReference>
<dbReference type="GO" id="GO:0007234">
    <property type="term" value="P:osmosensory signaling via phosphorelay pathway"/>
    <property type="evidence" value="ECO:0007669"/>
    <property type="project" value="TreeGrafter"/>
</dbReference>
<dbReference type="GO" id="GO:0030295">
    <property type="term" value="F:protein kinase activator activity"/>
    <property type="evidence" value="ECO:0007669"/>
    <property type="project" value="TreeGrafter"/>
</dbReference>
<dbReference type="PRINTS" id="PR00344">
    <property type="entry name" value="BCTRLSENSOR"/>
</dbReference>
<dbReference type="SMART" id="SM00388">
    <property type="entry name" value="HisKA"/>
    <property type="match status" value="1"/>
</dbReference>
<dbReference type="GO" id="GO:0000156">
    <property type="term" value="F:phosphorelay response regulator activity"/>
    <property type="evidence" value="ECO:0007669"/>
    <property type="project" value="TreeGrafter"/>
</dbReference>
<dbReference type="EC" id="2.7.13.3" evidence="2"/>
<dbReference type="Pfam" id="PF00512">
    <property type="entry name" value="HisKA"/>
    <property type="match status" value="1"/>
</dbReference>
<dbReference type="InterPro" id="IPR005467">
    <property type="entry name" value="His_kinase_dom"/>
</dbReference>
<comment type="caution">
    <text evidence="10">The sequence shown here is derived from an EMBL/GenBank/DDBJ whole genome shotgun (WGS) entry which is preliminary data.</text>
</comment>
<dbReference type="NCBIfam" id="TIGR00229">
    <property type="entry name" value="sensory_box"/>
    <property type="match status" value="1"/>
</dbReference>
<dbReference type="SUPFAM" id="SSF55874">
    <property type="entry name" value="ATPase domain of HSP90 chaperone/DNA topoisomerase II/histidine kinase"/>
    <property type="match status" value="1"/>
</dbReference>
<sequence length="390" mass="44573">MLLQKSTGSINKKAELIDEDLYRLLLEFKDYSIIMISSEGKVLTWNLGAQYLYGYNSDEIVGQSVELLHGEVELAEKAAKYLQVAGEVGRVEYETWKLKKDRSRFYAHIIITTLYNDDQSIKGFGKVTRDLTVYKTLEEENAVLKENLEDKVRQRTNELEIVNKELEAFSYSVSHDLRTPLRAVSGYSMMLKEDYENQLDSEANRIINNIVDNTKMMGQLIDDLLTFSKMARLEAANGFIDMKRLVDQCMTELLQGDAQPKFCINILDLPASNGDVKMVKQVWQNLLTNAIKYSAKKEKPNIEVGALDDHKNHIYYVKDNGAGFDMKYANKLFGVFQRLHRQDEFEGTGLGLALAKRIITKHGGEIWAEAKKDHGATFYFSIPKNYNNGQ</sequence>
<dbReference type="CDD" id="cd00082">
    <property type="entry name" value="HisKA"/>
    <property type="match status" value="1"/>
</dbReference>
<organism evidence="10 11">
    <name type="scientific">Segetibacter aerophilus</name>
    <dbReference type="NCBI Taxonomy" id="670293"/>
    <lineage>
        <taxon>Bacteria</taxon>
        <taxon>Pseudomonadati</taxon>
        <taxon>Bacteroidota</taxon>
        <taxon>Chitinophagia</taxon>
        <taxon>Chitinophagales</taxon>
        <taxon>Chitinophagaceae</taxon>
        <taxon>Segetibacter</taxon>
    </lineage>
</organism>
<keyword evidence="5" id="KW-0418">Kinase</keyword>
<dbReference type="InterPro" id="IPR035965">
    <property type="entry name" value="PAS-like_dom_sf"/>
</dbReference>
<gene>
    <name evidence="10" type="ORF">SAE01_36740</name>
</gene>
<name>A0A512BGT6_9BACT</name>
<evidence type="ECO:0000259" key="9">
    <source>
        <dbReference type="PROSITE" id="PS50112"/>
    </source>
</evidence>
<reference evidence="10 11" key="1">
    <citation type="submission" date="2019-07" db="EMBL/GenBank/DDBJ databases">
        <title>Whole genome shotgun sequence of Segetibacter aerophilus NBRC 106135.</title>
        <authorList>
            <person name="Hosoyama A."/>
            <person name="Uohara A."/>
            <person name="Ohji S."/>
            <person name="Ichikawa N."/>
        </authorList>
    </citation>
    <scope>NUCLEOTIDE SEQUENCE [LARGE SCALE GENOMIC DNA]</scope>
    <source>
        <strain evidence="10 11">NBRC 106135</strain>
    </source>
</reference>
<dbReference type="CDD" id="cd00130">
    <property type="entry name" value="PAS"/>
    <property type="match status" value="1"/>
</dbReference>
<dbReference type="Gene3D" id="3.30.565.10">
    <property type="entry name" value="Histidine kinase-like ATPase, C-terminal domain"/>
    <property type="match status" value="1"/>
</dbReference>
<keyword evidence="6" id="KW-0472">Membrane</keyword>
<keyword evidence="11" id="KW-1185">Reference proteome</keyword>
<feature type="domain" description="Histidine kinase" evidence="8">
    <location>
        <begin position="172"/>
        <end position="386"/>
    </location>
</feature>
<keyword evidence="7" id="KW-0175">Coiled coil</keyword>
<evidence type="ECO:0000256" key="3">
    <source>
        <dbReference type="ARBA" id="ARBA00022553"/>
    </source>
</evidence>
<evidence type="ECO:0000313" key="10">
    <source>
        <dbReference type="EMBL" id="GEO11178.1"/>
    </source>
</evidence>
<dbReference type="InterPro" id="IPR004358">
    <property type="entry name" value="Sig_transdc_His_kin-like_C"/>
</dbReference>
<evidence type="ECO:0000256" key="4">
    <source>
        <dbReference type="ARBA" id="ARBA00022679"/>
    </source>
</evidence>
<dbReference type="FunFam" id="3.30.565.10:FF:000006">
    <property type="entry name" value="Sensor histidine kinase WalK"/>
    <property type="match status" value="1"/>
</dbReference>
<dbReference type="InterPro" id="IPR003661">
    <property type="entry name" value="HisK_dim/P_dom"/>
</dbReference>
<dbReference type="Pfam" id="PF13426">
    <property type="entry name" value="PAS_9"/>
    <property type="match status" value="1"/>
</dbReference>
<dbReference type="SUPFAM" id="SSF55785">
    <property type="entry name" value="PYP-like sensor domain (PAS domain)"/>
    <property type="match status" value="1"/>
</dbReference>
<dbReference type="OrthoDB" id="9781208at2"/>
<dbReference type="InterPro" id="IPR036097">
    <property type="entry name" value="HisK_dim/P_sf"/>
</dbReference>
<dbReference type="PANTHER" id="PTHR42878:SF15">
    <property type="entry name" value="BACTERIOPHYTOCHROME"/>
    <property type="match status" value="1"/>
</dbReference>
<dbReference type="RefSeq" id="WP_147205290.1">
    <property type="nucleotide sequence ID" value="NZ_BJYT01000017.1"/>
</dbReference>
<dbReference type="InterPro" id="IPR050351">
    <property type="entry name" value="BphY/WalK/GraS-like"/>
</dbReference>
<dbReference type="Pfam" id="PF02518">
    <property type="entry name" value="HATPase_c"/>
    <property type="match status" value="1"/>
</dbReference>
<dbReference type="PROSITE" id="PS50109">
    <property type="entry name" value="HIS_KIN"/>
    <property type="match status" value="1"/>
</dbReference>
<dbReference type="SMART" id="SM00387">
    <property type="entry name" value="HATPase_c"/>
    <property type="match status" value="1"/>
</dbReference>
<evidence type="ECO:0000313" key="11">
    <source>
        <dbReference type="Proteomes" id="UP000321513"/>
    </source>
</evidence>
<dbReference type="Gene3D" id="3.30.450.20">
    <property type="entry name" value="PAS domain"/>
    <property type="match status" value="1"/>
</dbReference>
<evidence type="ECO:0000256" key="2">
    <source>
        <dbReference type="ARBA" id="ARBA00012438"/>
    </source>
</evidence>
<proteinExistence type="predicted"/>
<dbReference type="AlphaFoldDB" id="A0A512BGT6"/>
<dbReference type="InterPro" id="IPR000014">
    <property type="entry name" value="PAS"/>
</dbReference>
<dbReference type="Proteomes" id="UP000321513">
    <property type="component" value="Unassembled WGS sequence"/>
</dbReference>
<dbReference type="GO" id="GO:0016020">
    <property type="term" value="C:membrane"/>
    <property type="evidence" value="ECO:0007669"/>
    <property type="project" value="UniProtKB-SubCell"/>
</dbReference>
<evidence type="ECO:0000256" key="1">
    <source>
        <dbReference type="ARBA" id="ARBA00000085"/>
    </source>
</evidence>
<evidence type="ECO:0000256" key="6">
    <source>
        <dbReference type="ARBA" id="ARBA00023136"/>
    </source>
</evidence>
<evidence type="ECO:0000259" key="8">
    <source>
        <dbReference type="PROSITE" id="PS50109"/>
    </source>
</evidence>
<accession>A0A512BGT6</accession>
<dbReference type="SUPFAM" id="SSF47384">
    <property type="entry name" value="Homodimeric domain of signal transducing histidine kinase"/>
    <property type="match status" value="1"/>
</dbReference>
<dbReference type="PANTHER" id="PTHR42878">
    <property type="entry name" value="TWO-COMPONENT HISTIDINE KINASE"/>
    <property type="match status" value="1"/>
</dbReference>
<evidence type="ECO:0000256" key="5">
    <source>
        <dbReference type="ARBA" id="ARBA00022777"/>
    </source>
</evidence>
<dbReference type="InterPro" id="IPR003594">
    <property type="entry name" value="HATPase_dom"/>
</dbReference>
<dbReference type="PROSITE" id="PS50112">
    <property type="entry name" value="PAS"/>
    <property type="match status" value="1"/>
</dbReference>
<dbReference type="EMBL" id="BJYT01000017">
    <property type="protein sequence ID" value="GEO11178.1"/>
    <property type="molecule type" value="Genomic_DNA"/>
</dbReference>
<protein>
    <recommendedName>
        <fullName evidence="2">histidine kinase</fullName>
        <ecNumber evidence="2">2.7.13.3</ecNumber>
    </recommendedName>
</protein>
<comment type="catalytic activity">
    <reaction evidence="1">
        <text>ATP + protein L-histidine = ADP + protein N-phospho-L-histidine.</text>
        <dbReference type="EC" id="2.7.13.3"/>
    </reaction>
</comment>
<keyword evidence="4" id="KW-0808">Transferase</keyword>
<dbReference type="GO" id="GO:0000155">
    <property type="term" value="F:phosphorelay sensor kinase activity"/>
    <property type="evidence" value="ECO:0007669"/>
    <property type="project" value="InterPro"/>
</dbReference>
<feature type="coiled-coil region" evidence="7">
    <location>
        <begin position="134"/>
        <end position="165"/>
    </location>
</feature>
<dbReference type="InterPro" id="IPR036890">
    <property type="entry name" value="HATPase_C_sf"/>
</dbReference>